<name>X1QX73_9ZZZZ</name>
<sequence>MIWIELDTPFAEELGFTSEKFRGYGFLEGGYVYINFIASLHEHEGNFLELLRAVEMAGYGIKVPKPSPRMRYILTKYGGFTKNVVPSVPEIGLNYRCELWVKEPM</sequence>
<organism evidence="1">
    <name type="scientific">marine sediment metagenome</name>
    <dbReference type="NCBI Taxonomy" id="412755"/>
    <lineage>
        <taxon>unclassified sequences</taxon>
        <taxon>metagenomes</taxon>
        <taxon>ecological metagenomes</taxon>
    </lineage>
</organism>
<protein>
    <submittedName>
        <fullName evidence="1">Uncharacterized protein</fullName>
    </submittedName>
</protein>
<comment type="caution">
    <text evidence="1">The sequence shown here is derived from an EMBL/GenBank/DDBJ whole genome shotgun (WGS) entry which is preliminary data.</text>
</comment>
<proteinExistence type="predicted"/>
<dbReference type="EMBL" id="BARV01038449">
    <property type="protein sequence ID" value="GAI47889.1"/>
    <property type="molecule type" value="Genomic_DNA"/>
</dbReference>
<reference evidence="1" key="1">
    <citation type="journal article" date="2014" name="Front. Microbiol.">
        <title>High frequency of phylogenetically diverse reductive dehalogenase-homologous genes in deep subseafloor sedimentary metagenomes.</title>
        <authorList>
            <person name="Kawai M."/>
            <person name="Futagami T."/>
            <person name="Toyoda A."/>
            <person name="Takaki Y."/>
            <person name="Nishi S."/>
            <person name="Hori S."/>
            <person name="Arai W."/>
            <person name="Tsubouchi T."/>
            <person name="Morono Y."/>
            <person name="Uchiyama I."/>
            <person name="Ito T."/>
            <person name="Fujiyama A."/>
            <person name="Inagaki F."/>
            <person name="Takami H."/>
        </authorList>
    </citation>
    <scope>NUCLEOTIDE SEQUENCE</scope>
    <source>
        <strain evidence="1">Expedition CK06-06</strain>
    </source>
</reference>
<gene>
    <name evidence="1" type="ORF">S06H3_59228</name>
</gene>
<accession>X1QX73</accession>
<feature type="non-terminal residue" evidence="1">
    <location>
        <position position="105"/>
    </location>
</feature>
<dbReference type="AlphaFoldDB" id="X1QX73"/>
<evidence type="ECO:0000313" key="1">
    <source>
        <dbReference type="EMBL" id="GAI47889.1"/>
    </source>
</evidence>